<gene>
    <name evidence="1" type="ORF">FHS83_000837</name>
</gene>
<accession>A0A846MWB6</accession>
<dbReference type="InterPro" id="IPR036291">
    <property type="entry name" value="NAD(P)-bd_dom_sf"/>
</dbReference>
<sequence length="224" mass="24004">MKTVLITGANRGIGLEFAKQYDAEGAEVIACCRHPEKAEALAALDVRVERLDVTHDESIARLAASLGDVPIDIVISNAGVYGPEEQSTERISPAAFLDTMRVNTLGPLRLAQALKPNLLAGREKKLALLTSKMGSISDSSGGFVAYRASKAALNMVAHTIALEWKKDGIMVALLHPGWVRTDMGGPGATLSPFDSVKGLRVRIAELSPKTNGHFVDYLGREIGW</sequence>
<proteinExistence type="predicted"/>
<dbReference type="InterPro" id="IPR002347">
    <property type="entry name" value="SDR_fam"/>
</dbReference>
<dbReference type="PRINTS" id="PR00081">
    <property type="entry name" value="GDHRDH"/>
</dbReference>
<dbReference type="CDD" id="cd05325">
    <property type="entry name" value="carb_red_sniffer_like_SDR_c"/>
    <property type="match status" value="1"/>
</dbReference>
<dbReference type="PANTHER" id="PTHR45458">
    <property type="entry name" value="SHORT-CHAIN DEHYDROGENASE/REDUCTASE SDR"/>
    <property type="match status" value="1"/>
</dbReference>
<dbReference type="SUPFAM" id="SSF51735">
    <property type="entry name" value="NAD(P)-binding Rossmann-fold domains"/>
    <property type="match status" value="1"/>
</dbReference>
<dbReference type="RefSeq" id="WP_167081222.1">
    <property type="nucleotide sequence ID" value="NZ_BAAADC010000001.1"/>
</dbReference>
<dbReference type="InterPro" id="IPR052184">
    <property type="entry name" value="SDR_enzymes"/>
</dbReference>
<dbReference type="Proteomes" id="UP000570514">
    <property type="component" value="Unassembled WGS sequence"/>
</dbReference>
<dbReference type="EMBL" id="JAASRM010000001">
    <property type="protein sequence ID" value="NIK87519.1"/>
    <property type="molecule type" value="Genomic_DNA"/>
</dbReference>
<dbReference type="AlphaFoldDB" id="A0A846MWB6"/>
<comment type="caution">
    <text evidence="1">The sequence shown here is derived from an EMBL/GenBank/DDBJ whole genome shotgun (WGS) entry which is preliminary data.</text>
</comment>
<organism evidence="1 2">
    <name type="scientific">Rhizomicrobium palustre</name>
    <dbReference type="NCBI Taxonomy" id="189966"/>
    <lineage>
        <taxon>Bacteria</taxon>
        <taxon>Pseudomonadati</taxon>
        <taxon>Pseudomonadota</taxon>
        <taxon>Alphaproteobacteria</taxon>
        <taxon>Micropepsales</taxon>
        <taxon>Micropepsaceae</taxon>
        <taxon>Rhizomicrobium</taxon>
    </lineage>
</organism>
<dbReference type="Pfam" id="PF00106">
    <property type="entry name" value="adh_short"/>
    <property type="match status" value="1"/>
</dbReference>
<keyword evidence="2" id="KW-1185">Reference proteome</keyword>
<dbReference type="GO" id="GO:0016616">
    <property type="term" value="F:oxidoreductase activity, acting on the CH-OH group of donors, NAD or NADP as acceptor"/>
    <property type="evidence" value="ECO:0007669"/>
    <property type="project" value="TreeGrafter"/>
</dbReference>
<name>A0A846MWB6_9PROT</name>
<protein>
    <submittedName>
        <fullName evidence="1">NAD(P)-dependent dehydrogenase (Short-subunit alcohol dehydrogenase family)</fullName>
    </submittedName>
</protein>
<evidence type="ECO:0000313" key="1">
    <source>
        <dbReference type="EMBL" id="NIK87519.1"/>
    </source>
</evidence>
<evidence type="ECO:0000313" key="2">
    <source>
        <dbReference type="Proteomes" id="UP000570514"/>
    </source>
</evidence>
<dbReference type="Gene3D" id="3.40.50.720">
    <property type="entry name" value="NAD(P)-binding Rossmann-like Domain"/>
    <property type="match status" value="1"/>
</dbReference>
<reference evidence="1 2" key="1">
    <citation type="submission" date="2020-03" db="EMBL/GenBank/DDBJ databases">
        <title>Genomic Encyclopedia of Type Strains, Phase IV (KMG-IV): sequencing the most valuable type-strain genomes for metagenomic binning, comparative biology and taxonomic classification.</title>
        <authorList>
            <person name="Goeker M."/>
        </authorList>
    </citation>
    <scope>NUCLEOTIDE SEQUENCE [LARGE SCALE GENOMIC DNA]</scope>
    <source>
        <strain evidence="1 2">DSM 19867</strain>
    </source>
</reference>
<dbReference type="PANTHER" id="PTHR45458:SF1">
    <property type="entry name" value="SHORT CHAIN DEHYDROGENASE"/>
    <property type="match status" value="1"/>
</dbReference>